<keyword evidence="1" id="KW-0813">Transport</keyword>
<evidence type="ECO:0000256" key="1">
    <source>
        <dbReference type="ARBA" id="ARBA00022448"/>
    </source>
</evidence>
<dbReference type="PANTHER" id="PTHR42781:SF4">
    <property type="entry name" value="SPERMIDINE_PUTRESCINE IMPORT ATP-BINDING PROTEIN POTA"/>
    <property type="match status" value="1"/>
</dbReference>
<keyword evidence="3 5" id="KW-0067">ATP-binding</keyword>
<dbReference type="PROSITE" id="PS50893">
    <property type="entry name" value="ABC_TRANSPORTER_2"/>
    <property type="match status" value="1"/>
</dbReference>
<protein>
    <submittedName>
        <fullName evidence="5">ATP-binding cassette domain-containing protein</fullName>
    </submittedName>
</protein>
<evidence type="ECO:0000256" key="2">
    <source>
        <dbReference type="ARBA" id="ARBA00022741"/>
    </source>
</evidence>
<dbReference type="Gene3D" id="3.40.50.300">
    <property type="entry name" value="P-loop containing nucleotide triphosphate hydrolases"/>
    <property type="match status" value="1"/>
</dbReference>
<dbReference type="EMBL" id="WNKU01000009">
    <property type="protein sequence ID" value="MTV49199.1"/>
    <property type="molecule type" value="Genomic_DNA"/>
</dbReference>
<evidence type="ECO:0000313" key="6">
    <source>
        <dbReference type="Proteomes" id="UP000430670"/>
    </source>
</evidence>
<dbReference type="InterPro" id="IPR017871">
    <property type="entry name" value="ABC_transporter-like_CS"/>
</dbReference>
<dbReference type="InterPro" id="IPR003439">
    <property type="entry name" value="ABC_transporter-like_ATP-bd"/>
</dbReference>
<dbReference type="InterPro" id="IPR050093">
    <property type="entry name" value="ABC_SmlMolc_Importer"/>
</dbReference>
<dbReference type="PANTHER" id="PTHR42781">
    <property type="entry name" value="SPERMIDINE/PUTRESCINE IMPORT ATP-BINDING PROTEIN POTA"/>
    <property type="match status" value="1"/>
</dbReference>
<evidence type="ECO:0000256" key="3">
    <source>
        <dbReference type="ARBA" id="ARBA00022840"/>
    </source>
</evidence>
<dbReference type="SUPFAM" id="SSF52540">
    <property type="entry name" value="P-loop containing nucleoside triphosphate hydrolases"/>
    <property type="match status" value="1"/>
</dbReference>
<evidence type="ECO:0000313" key="5">
    <source>
        <dbReference type="EMBL" id="MTV49199.1"/>
    </source>
</evidence>
<evidence type="ECO:0000259" key="4">
    <source>
        <dbReference type="PROSITE" id="PS50893"/>
    </source>
</evidence>
<organism evidence="5 6">
    <name type="scientific">Heliobacterium mobile</name>
    <name type="common">Heliobacillus mobilis</name>
    <dbReference type="NCBI Taxonomy" id="28064"/>
    <lineage>
        <taxon>Bacteria</taxon>
        <taxon>Bacillati</taxon>
        <taxon>Bacillota</taxon>
        <taxon>Clostridia</taxon>
        <taxon>Eubacteriales</taxon>
        <taxon>Heliobacteriaceae</taxon>
        <taxon>Heliobacterium</taxon>
    </lineage>
</organism>
<dbReference type="OrthoDB" id="9802264at2"/>
<dbReference type="Proteomes" id="UP000430670">
    <property type="component" value="Unassembled WGS sequence"/>
</dbReference>
<dbReference type="InterPro" id="IPR008995">
    <property type="entry name" value="Mo/tungstate-bd_C_term_dom"/>
</dbReference>
<dbReference type="AlphaFoldDB" id="A0A6I3SJX5"/>
<feature type="domain" description="ABC transporter" evidence="4">
    <location>
        <begin position="3"/>
        <end position="236"/>
    </location>
</feature>
<dbReference type="GO" id="GO:0005524">
    <property type="term" value="F:ATP binding"/>
    <property type="evidence" value="ECO:0007669"/>
    <property type="project" value="UniProtKB-KW"/>
</dbReference>
<dbReference type="Pfam" id="PF00005">
    <property type="entry name" value="ABC_tran"/>
    <property type="match status" value="1"/>
</dbReference>
<gene>
    <name evidence="5" type="ORF">GJ688_09430</name>
</gene>
<dbReference type="SMART" id="SM00382">
    <property type="entry name" value="AAA"/>
    <property type="match status" value="1"/>
</dbReference>
<sequence length="374" mass="41986">MKQTLLEVQDLSLRVGSFTLQEVSVQVHKGDYVVVVGPTGSGKTLLLEAIAGLIPLQEGRIIYDGRDITEESPESRHFGFAYQDSLLYPHLTVRENILFSAAVRGQADSPLIRQRLAELAEAMAIQPLLERRPGPLSGGERQRVSLARALLLRPSLLLLDEPLSALDPQTRAGLQKLLRKIHRDDEVTLIHVTHDFSEAIHLGTKMLLLKDGRVLQYGAPKELFSQPNSEFAARFLRVDNILSGIVQRKSRYSWFCTEKSSRLYGPLPEKVLEDWKVGIRGVLAVRAAHIRMFPEMNAGEVREGECSWPVMVIGVTFHGSYVEVACEGDDPWVIHISLAEWRSFPVARGERVWLACMLRDLHVIPCPAVIHDDR</sequence>
<accession>A0A6I3SJX5</accession>
<dbReference type="RefSeq" id="WP_155476302.1">
    <property type="nucleotide sequence ID" value="NZ_WNKU01000009.1"/>
</dbReference>
<name>A0A6I3SJX5_HELMO</name>
<dbReference type="GO" id="GO:0016887">
    <property type="term" value="F:ATP hydrolysis activity"/>
    <property type="evidence" value="ECO:0007669"/>
    <property type="project" value="InterPro"/>
</dbReference>
<reference evidence="5 6" key="1">
    <citation type="submission" date="2019-11" db="EMBL/GenBank/DDBJ databases">
        <title>Whole-genome sequence of a the green, strictly anaerobic photosynthetic bacterium Heliobacillus mobilis DSM 6151.</title>
        <authorList>
            <person name="Kyndt J.A."/>
            <person name="Meyer T.E."/>
        </authorList>
    </citation>
    <scope>NUCLEOTIDE SEQUENCE [LARGE SCALE GENOMIC DNA]</scope>
    <source>
        <strain evidence="5 6">DSM 6151</strain>
    </source>
</reference>
<keyword evidence="2" id="KW-0547">Nucleotide-binding</keyword>
<dbReference type="PROSITE" id="PS00211">
    <property type="entry name" value="ABC_TRANSPORTER_1"/>
    <property type="match status" value="1"/>
</dbReference>
<keyword evidence="6" id="KW-1185">Reference proteome</keyword>
<dbReference type="InterPro" id="IPR027417">
    <property type="entry name" value="P-loop_NTPase"/>
</dbReference>
<proteinExistence type="predicted"/>
<comment type="caution">
    <text evidence="5">The sequence shown here is derived from an EMBL/GenBank/DDBJ whole genome shotgun (WGS) entry which is preliminary data.</text>
</comment>
<dbReference type="SUPFAM" id="SSF50331">
    <property type="entry name" value="MOP-like"/>
    <property type="match status" value="1"/>
</dbReference>
<dbReference type="InterPro" id="IPR003593">
    <property type="entry name" value="AAA+_ATPase"/>
</dbReference>